<keyword evidence="3" id="KW-1185">Reference proteome</keyword>
<evidence type="ECO:0000256" key="1">
    <source>
        <dbReference type="SAM" id="MobiDB-lite"/>
    </source>
</evidence>
<evidence type="ECO:0000313" key="2">
    <source>
        <dbReference type="EMBL" id="GBG69844.1"/>
    </source>
</evidence>
<name>A0A388KIG5_CHABU</name>
<reference evidence="2 3" key="1">
    <citation type="journal article" date="2018" name="Cell">
        <title>The Chara Genome: Secondary Complexity and Implications for Plant Terrestrialization.</title>
        <authorList>
            <person name="Nishiyama T."/>
            <person name="Sakayama H."/>
            <person name="Vries J.D."/>
            <person name="Buschmann H."/>
            <person name="Saint-Marcoux D."/>
            <person name="Ullrich K.K."/>
            <person name="Haas F.B."/>
            <person name="Vanderstraeten L."/>
            <person name="Becker D."/>
            <person name="Lang D."/>
            <person name="Vosolsobe S."/>
            <person name="Rombauts S."/>
            <person name="Wilhelmsson P.K.I."/>
            <person name="Janitza P."/>
            <person name="Kern R."/>
            <person name="Heyl A."/>
            <person name="Rumpler F."/>
            <person name="Villalobos L.I.A.C."/>
            <person name="Clay J.M."/>
            <person name="Skokan R."/>
            <person name="Toyoda A."/>
            <person name="Suzuki Y."/>
            <person name="Kagoshima H."/>
            <person name="Schijlen E."/>
            <person name="Tajeshwar N."/>
            <person name="Catarino B."/>
            <person name="Hetherington A.J."/>
            <person name="Saltykova A."/>
            <person name="Bonnot C."/>
            <person name="Breuninger H."/>
            <person name="Symeonidi A."/>
            <person name="Radhakrishnan G.V."/>
            <person name="Van Nieuwerburgh F."/>
            <person name="Deforce D."/>
            <person name="Chang C."/>
            <person name="Karol K.G."/>
            <person name="Hedrich R."/>
            <person name="Ulvskov P."/>
            <person name="Glockner G."/>
            <person name="Delwiche C.F."/>
            <person name="Petrasek J."/>
            <person name="Van de Peer Y."/>
            <person name="Friml J."/>
            <person name="Beilby M."/>
            <person name="Dolan L."/>
            <person name="Kohara Y."/>
            <person name="Sugano S."/>
            <person name="Fujiyama A."/>
            <person name="Delaux P.-M."/>
            <person name="Quint M."/>
            <person name="TheiBen G."/>
            <person name="Hagemann M."/>
            <person name="Harholt J."/>
            <person name="Dunand C."/>
            <person name="Zachgo S."/>
            <person name="Langdale J."/>
            <person name="Maumus F."/>
            <person name="Straeten D.V.D."/>
            <person name="Gould S.B."/>
            <person name="Rensing S.A."/>
        </authorList>
    </citation>
    <scope>NUCLEOTIDE SEQUENCE [LARGE SCALE GENOMIC DNA]</scope>
    <source>
        <strain evidence="2 3">S276</strain>
    </source>
</reference>
<feature type="compositionally biased region" description="Acidic residues" evidence="1">
    <location>
        <begin position="587"/>
        <end position="615"/>
    </location>
</feature>
<dbReference type="InterPro" id="IPR012337">
    <property type="entry name" value="RNaseH-like_sf"/>
</dbReference>
<feature type="compositionally biased region" description="Basic and acidic residues" evidence="1">
    <location>
        <begin position="541"/>
        <end position="558"/>
    </location>
</feature>
<dbReference type="Proteomes" id="UP000265515">
    <property type="component" value="Unassembled WGS sequence"/>
</dbReference>
<evidence type="ECO:0000313" key="3">
    <source>
        <dbReference type="Proteomes" id="UP000265515"/>
    </source>
</evidence>
<feature type="compositionally biased region" description="Basic and acidic residues" evidence="1">
    <location>
        <begin position="477"/>
        <end position="488"/>
    </location>
</feature>
<dbReference type="SUPFAM" id="SSF53098">
    <property type="entry name" value="Ribonuclease H-like"/>
    <property type="match status" value="1"/>
</dbReference>
<organism evidence="2 3">
    <name type="scientific">Chara braunii</name>
    <name type="common">Braun's stonewort</name>
    <dbReference type="NCBI Taxonomy" id="69332"/>
    <lineage>
        <taxon>Eukaryota</taxon>
        <taxon>Viridiplantae</taxon>
        <taxon>Streptophyta</taxon>
        <taxon>Charophyceae</taxon>
        <taxon>Charales</taxon>
        <taxon>Characeae</taxon>
        <taxon>Chara</taxon>
    </lineage>
</organism>
<comment type="caution">
    <text evidence="2">The sequence shown here is derived from an EMBL/GenBank/DDBJ whole genome shotgun (WGS) entry which is preliminary data.</text>
</comment>
<dbReference type="Gramene" id="GBG69844">
    <property type="protein sequence ID" value="GBG69844"/>
    <property type="gene ID" value="CBR_g4674"/>
</dbReference>
<feature type="region of interest" description="Disordered" evidence="1">
    <location>
        <begin position="389"/>
        <end position="615"/>
    </location>
</feature>
<sequence length="615" mass="67761">MFFKNIHKPFSYHRSFKEQGQLELIRPCDTRFQSAYQMVERLIDQERILRMVVGSVRWRSTLWRGKAGQDERHVRQLVLSASFWDSAHRVQDVMRPAYSLLRSMDTDGSSSTTLWVFVESIETSVHDIGLPEANETEIMERVDYRCGMMRQPAYALAYLVDPRRRDPPEPAVGDPLEEVYAEGMSIPEEVEADMRTWHKEGVDRASARLLQAQDDYDVEDEDVIYDADDVWAWKDMIEEIAAVGKGKEKVHDEPLVSRVWDRLQCHSHGRRVDTHASYVSTAPPSTPLFGMPLDDGAARRPSEGPILQTVAEEPCPDVGEHEASHDREEVCPGVDEQEAAPDMEEKDEVAMTHEQPCLISEDMGTGQTEHASPAPTISEMTPVIGEGVRGREPDQPCDMETGTDATAAHPRRLSSSSSSVIVRSHDGSGGSSMPPRARGHSQPVRRGSVNSSTIPPLPARVSSVIVDNTATRGKKRKTDDTCAIEHSRAQRPPRRGRPHGCPPGGRSGKGRGRQGVVGTTERLLGSLGAIGVGSPSPISVDDVRTRSHDVVGKRTHADVEDDDGTDEQANSDGSESEYEATPQASCDDGDDEDDDDGGHDDDDAMAEDDTLVDGC</sequence>
<dbReference type="EMBL" id="BFEA01000121">
    <property type="protein sequence ID" value="GBG69844.1"/>
    <property type="molecule type" value="Genomic_DNA"/>
</dbReference>
<proteinExistence type="predicted"/>
<feature type="compositionally biased region" description="Basic residues" evidence="1">
    <location>
        <begin position="489"/>
        <end position="498"/>
    </location>
</feature>
<accession>A0A388KIG5</accession>
<gene>
    <name evidence="2" type="ORF">CBR_g4674</name>
</gene>
<dbReference type="AlphaFoldDB" id="A0A388KIG5"/>
<protein>
    <submittedName>
        <fullName evidence="2">Uncharacterized protein</fullName>
    </submittedName>
</protein>